<dbReference type="GO" id="GO:0071949">
    <property type="term" value="F:FAD binding"/>
    <property type="evidence" value="ECO:0007669"/>
    <property type="project" value="InterPro"/>
</dbReference>
<dbReference type="AlphaFoldDB" id="A0A9P5NVJ7"/>
<evidence type="ECO:0000256" key="3">
    <source>
        <dbReference type="ARBA" id="ARBA00022827"/>
    </source>
</evidence>
<keyword evidence="7" id="KW-1185">Reference proteome</keyword>
<reference evidence="6" key="1">
    <citation type="submission" date="2020-11" db="EMBL/GenBank/DDBJ databases">
        <authorList>
            <consortium name="DOE Joint Genome Institute"/>
            <person name="Ahrendt S."/>
            <person name="Riley R."/>
            <person name="Andreopoulos W."/>
            <person name="LaButti K."/>
            <person name="Pangilinan J."/>
            <person name="Ruiz-duenas F.J."/>
            <person name="Barrasa J.M."/>
            <person name="Sanchez-Garcia M."/>
            <person name="Camarero S."/>
            <person name="Miyauchi S."/>
            <person name="Serrano A."/>
            <person name="Linde D."/>
            <person name="Babiker R."/>
            <person name="Drula E."/>
            <person name="Ayuso-Fernandez I."/>
            <person name="Pacheco R."/>
            <person name="Padilla G."/>
            <person name="Ferreira P."/>
            <person name="Barriuso J."/>
            <person name="Kellner H."/>
            <person name="Castanera R."/>
            <person name="Alfaro M."/>
            <person name="Ramirez L."/>
            <person name="Pisabarro A.G."/>
            <person name="Kuo A."/>
            <person name="Tritt A."/>
            <person name="Lipzen A."/>
            <person name="He G."/>
            <person name="Yan M."/>
            <person name="Ng V."/>
            <person name="Cullen D."/>
            <person name="Martin F."/>
            <person name="Rosso M.-N."/>
            <person name="Henrissat B."/>
            <person name="Hibbett D."/>
            <person name="Martinez A.T."/>
            <person name="Grigoriev I.V."/>
        </authorList>
    </citation>
    <scope>NUCLEOTIDE SEQUENCE</scope>
    <source>
        <strain evidence="6">AH 44721</strain>
    </source>
</reference>
<proteinExistence type="predicted"/>
<evidence type="ECO:0000256" key="2">
    <source>
        <dbReference type="ARBA" id="ARBA00022630"/>
    </source>
</evidence>
<dbReference type="SUPFAM" id="SSF51905">
    <property type="entry name" value="FAD/NAD(P)-binding domain"/>
    <property type="match status" value="1"/>
</dbReference>
<comment type="caution">
    <text evidence="6">The sequence shown here is derived from an EMBL/GenBank/DDBJ whole genome shotgun (WGS) entry which is preliminary data.</text>
</comment>
<sequence length="438" mass="47808">MALPRHTTVLIVGAGPTGLSAAISLYQNGFRDLVIVDAVERMPDTSRAMEIHAATLEALDTIGCADKLVQLGIKSRSLNIWNRESSMFTMKMTSTLKSHTKFPFLLVLPQNKTENVLEEHLKGLGIEVHRPCRIIGMKGNVDAFGNTQVSFQSGEVIRAQYVIGADGARSVIRQLNGINFSDPDDVPVDDSLAQVVLADVVFSSEKAALPTDHVLACIHEGAFSMIIPIPKACLEDSQDQIYRIAFNIPGAKGPPPTNPQLSYLQEHFDAVGPFELTSNPKLNSEPIRIARCLWSTRFRTHAAIADKVVFRMHERTDTLGGYVFLVGDAAHVHSPAGGQGMNLGIRDAIDLGVALTEHMRSAPGDALVQGLALQEFGKQRYKSALKVIRLSKKIMGVIATLGASSKRVNLQYWLIRFLGSIPAVRKMAAWQVSGLKNR</sequence>
<feature type="domain" description="FAD-binding" evidence="5">
    <location>
        <begin position="319"/>
        <end position="365"/>
    </location>
</feature>
<organism evidence="6 7">
    <name type="scientific">Gymnopilus junonius</name>
    <name type="common">Spectacular rustgill mushroom</name>
    <name type="synonym">Gymnopilus spectabilis subsp. junonius</name>
    <dbReference type="NCBI Taxonomy" id="109634"/>
    <lineage>
        <taxon>Eukaryota</taxon>
        <taxon>Fungi</taxon>
        <taxon>Dikarya</taxon>
        <taxon>Basidiomycota</taxon>
        <taxon>Agaricomycotina</taxon>
        <taxon>Agaricomycetes</taxon>
        <taxon>Agaricomycetidae</taxon>
        <taxon>Agaricales</taxon>
        <taxon>Agaricineae</taxon>
        <taxon>Hymenogastraceae</taxon>
        <taxon>Gymnopilus</taxon>
    </lineage>
</organism>
<dbReference type="PANTHER" id="PTHR43004:SF19">
    <property type="entry name" value="BINDING MONOOXYGENASE, PUTATIVE (JCVI)-RELATED"/>
    <property type="match status" value="1"/>
</dbReference>
<evidence type="ECO:0000256" key="4">
    <source>
        <dbReference type="ARBA" id="ARBA00023002"/>
    </source>
</evidence>
<dbReference type="GO" id="GO:0016709">
    <property type="term" value="F:oxidoreductase activity, acting on paired donors, with incorporation or reduction of molecular oxygen, NAD(P)H as one donor, and incorporation of one atom of oxygen"/>
    <property type="evidence" value="ECO:0007669"/>
    <property type="project" value="UniProtKB-ARBA"/>
</dbReference>
<name>A0A9P5NVJ7_GYMJU</name>
<keyword evidence="2" id="KW-0285">Flavoprotein</keyword>
<dbReference type="InterPro" id="IPR050641">
    <property type="entry name" value="RIFMO-like"/>
</dbReference>
<accession>A0A9P5NVJ7</accession>
<protein>
    <recommendedName>
        <fullName evidence="5">FAD-binding domain-containing protein</fullName>
    </recommendedName>
</protein>
<dbReference type="InterPro" id="IPR036188">
    <property type="entry name" value="FAD/NAD-bd_sf"/>
</dbReference>
<dbReference type="EMBL" id="JADNYJ010000013">
    <property type="protein sequence ID" value="KAF8907870.1"/>
    <property type="molecule type" value="Genomic_DNA"/>
</dbReference>
<dbReference type="PANTHER" id="PTHR43004">
    <property type="entry name" value="TRK SYSTEM POTASSIUM UPTAKE PROTEIN"/>
    <property type="match status" value="1"/>
</dbReference>
<evidence type="ECO:0000313" key="7">
    <source>
        <dbReference type="Proteomes" id="UP000724874"/>
    </source>
</evidence>
<comment type="cofactor">
    <cofactor evidence="1">
        <name>FAD</name>
        <dbReference type="ChEBI" id="CHEBI:57692"/>
    </cofactor>
</comment>
<evidence type="ECO:0000256" key="1">
    <source>
        <dbReference type="ARBA" id="ARBA00001974"/>
    </source>
</evidence>
<feature type="domain" description="FAD-binding" evidence="5">
    <location>
        <begin position="7"/>
        <end position="232"/>
    </location>
</feature>
<dbReference type="OrthoDB" id="10016252at2759"/>
<evidence type="ECO:0000313" key="6">
    <source>
        <dbReference type="EMBL" id="KAF8907870.1"/>
    </source>
</evidence>
<dbReference type="Proteomes" id="UP000724874">
    <property type="component" value="Unassembled WGS sequence"/>
</dbReference>
<gene>
    <name evidence="6" type="ORF">CPB84DRAFT_1703930</name>
</gene>
<dbReference type="Gene3D" id="3.30.70.2450">
    <property type="match status" value="1"/>
</dbReference>
<dbReference type="Gene3D" id="3.50.50.60">
    <property type="entry name" value="FAD/NAD(P)-binding domain"/>
    <property type="match status" value="1"/>
</dbReference>
<evidence type="ECO:0000259" key="5">
    <source>
        <dbReference type="Pfam" id="PF01494"/>
    </source>
</evidence>
<dbReference type="PRINTS" id="PR00420">
    <property type="entry name" value="RNGMNOXGNASE"/>
</dbReference>
<keyword evidence="4" id="KW-0560">Oxidoreductase</keyword>
<keyword evidence="3" id="KW-0274">FAD</keyword>
<dbReference type="InterPro" id="IPR002938">
    <property type="entry name" value="FAD-bd"/>
</dbReference>
<dbReference type="Pfam" id="PF01494">
    <property type="entry name" value="FAD_binding_3"/>
    <property type="match status" value="2"/>
</dbReference>